<evidence type="ECO:0000256" key="3">
    <source>
        <dbReference type="ARBA" id="ARBA00022692"/>
    </source>
</evidence>
<dbReference type="eggNOG" id="KOG0055">
    <property type="taxonomic scope" value="Eukaryota"/>
</dbReference>
<keyword evidence="7 9" id="KW-0472">Membrane</keyword>
<dbReference type="InterPro" id="IPR027417">
    <property type="entry name" value="P-loop_NTPase"/>
</dbReference>
<feature type="transmembrane region" description="Helical" evidence="9">
    <location>
        <begin position="29"/>
        <end position="49"/>
    </location>
</feature>
<evidence type="ECO:0000256" key="4">
    <source>
        <dbReference type="ARBA" id="ARBA00022741"/>
    </source>
</evidence>
<dbReference type="SUPFAM" id="SSF52540">
    <property type="entry name" value="P-loop containing nucleoside triphosphate hydrolases"/>
    <property type="match status" value="1"/>
</dbReference>
<feature type="compositionally biased region" description="Basic and acidic residues" evidence="8">
    <location>
        <begin position="320"/>
        <end position="331"/>
    </location>
</feature>
<name>A0A0L0FQI0_9EUKA</name>
<comment type="similarity">
    <text evidence="2">Belongs to the UPF0014 family.</text>
</comment>
<keyword evidence="12" id="KW-1185">Reference proteome</keyword>
<evidence type="ECO:0000256" key="7">
    <source>
        <dbReference type="ARBA" id="ARBA00023136"/>
    </source>
</evidence>
<keyword evidence="3 9" id="KW-0812">Transmembrane</keyword>
<proteinExistence type="inferred from homology"/>
<feature type="transmembrane region" description="Helical" evidence="9">
    <location>
        <begin position="149"/>
        <end position="169"/>
    </location>
</feature>
<comment type="subcellular location">
    <subcellularLocation>
        <location evidence="1">Membrane</location>
        <topology evidence="1">Multi-pass membrane protein</topology>
    </subcellularLocation>
</comment>
<evidence type="ECO:0000256" key="2">
    <source>
        <dbReference type="ARBA" id="ARBA00005268"/>
    </source>
</evidence>
<dbReference type="AlphaFoldDB" id="A0A0L0FQI0"/>
<dbReference type="SMART" id="SM00382">
    <property type="entry name" value="AAA"/>
    <property type="match status" value="1"/>
</dbReference>
<sequence>MMEALSDAFGFLSVPEANGHHQPVVPVSMIHLFLSMIPLFCYCGVSYALDLHLIGDICISSIRTFVQMIAVGYVLVPIFGWGKTHFSVVLLYLTLMILLAAYEASSRPKFWFVGQFWAILGAMVVNVSVLASFAFGIIIQPRPVYDPQYVIPISGMLLGNCITSISLALNSLSANLVEKAPEIELYLSFGATKHEATMRLLRDAIRTGIMPTLNSMAVIGLISIPGMMTGQVLGGTPPEEAAKYQILIMYLIAACCFGTVLTVLYVCLRVGFDANHALSKNIFGRKDDGQKGWLSKAFLCITAALSCACRGSKSKNGYEEIATKDGSKDGETNGARGYSDEEKSPDQLIADYKARQNTIFVRLLNGNSHEHGSTCLELKHIARSVPITTTIKGFHQSRSVSDQLTRRILFDNMCVTLKHGEIATVMGPSGAGKSQLLQLVAGLVPHDAGQLTLNGKCRSHFEDMPHWRQQVRYVTQYKIGIPGTPRMFIREVVGFTVNARSSKILDLKNQAQEYVSPGYEEMATTTAELLLEWGMEPDSLDKEWTQLSGGEAQRVIVALSIASRPQVLLLDESTSALDHHTKVLVEKSVRKYVSEQKMTALWITHDKDQATRMGLE</sequence>
<evidence type="ECO:0000256" key="6">
    <source>
        <dbReference type="ARBA" id="ARBA00022989"/>
    </source>
</evidence>
<dbReference type="PANTHER" id="PTHR30028:SF0">
    <property type="entry name" value="PROTEIN ALUMINUM SENSITIVE 3"/>
    <property type="match status" value="1"/>
</dbReference>
<evidence type="ECO:0000313" key="11">
    <source>
        <dbReference type="EMBL" id="KNC78258.1"/>
    </source>
</evidence>
<dbReference type="InterPro" id="IPR003593">
    <property type="entry name" value="AAA+_ATPase"/>
</dbReference>
<protein>
    <recommendedName>
        <fullName evidence="10">ABC transporter domain-containing protein</fullName>
    </recommendedName>
</protein>
<dbReference type="Pfam" id="PF03649">
    <property type="entry name" value="UPF0014"/>
    <property type="match status" value="1"/>
</dbReference>
<keyword evidence="5" id="KW-0067">ATP-binding</keyword>
<evidence type="ECO:0000256" key="5">
    <source>
        <dbReference type="ARBA" id="ARBA00022840"/>
    </source>
</evidence>
<evidence type="ECO:0000313" key="12">
    <source>
        <dbReference type="Proteomes" id="UP000054560"/>
    </source>
</evidence>
<feature type="transmembrane region" description="Helical" evidence="9">
    <location>
        <begin position="86"/>
        <end position="104"/>
    </location>
</feature>
<dbReference type="GO" id="GO:0005524">
    <property type="term" value="F:ATP binding"/>
    <property type="evidence" value="ECO:0007669"/>
    <property type="project" value="UniProtKB-KW"/>
</dbReference>
<feature type="region of interest" description="Disordered" evidence="8">
    <location>
        <begin position="320"/>
        <end position="344"/>
    </location>
</feature>
<dbReference type="GeneID" id="25909809"/>
<feature type="domain" description="ABC transporter" evidence="10">
    <location>
        <begin position="395"/>
        <end position="615"/>
    </location>
</feature>
<feature type="transmembrane region" description="Helical" evidence="9">
    <location>
        <begin position="61"/>
        <end position="80"/>
    </location>
</feature>
<dbReference type="GO" id="GO:0005886">
    <property type="term" value="C:plasma membrane"/>
    <property type="evidence" value="ECO:0007669"/>
    <property type="project" value="TreeGrafter"/>
</dbReference>
<gene>
    <name evidence="11" type="ORF">SARC_09305</name>
</gene>
<evidence type="ECO:0000256" key="1">
    <source>
        <dbReference type="ARBA" id="ARBA00004141"/>
    </source>
</evidence>
<evidence type="ECO:0000256" key="8">
    <source>
        <dbReference type="SAM" id="MobiDB-lite"/>
    </source>
</evidence>
<organism evidence="11 12">
    <name type="scientific">Sphaeroforma arctica JP610</name>
    <dbReference type="NCBI Taxonomy" id="667725"/>
    <lineage>
        <taxon>Eukaryota</taxon>
        <taxon>Ichthyosporea</taxon>
        <taxon>Ichthyophonida</taxon>
        <taxon>Sphaeroforma</taxon>
    </lineage>
</organism>
<dbReference type="Gene3D" id="3.40.50.300">
    <property type="entry name" value="P-loop containing nucleotide triphosphate hydrolases"/>
    <property type="match status" value="1"/>
</dbReference>
<evidence type="ECO:0000259" key="10">
    <source>
        <dbReference type="PROSITE" id="PS50893"/>
    </source>
</evidence>
<reference evidence="11 12" key="1">
    <citation type="submission" date="2011-02" db="EMBL/GenBank/DDBJ databases">
        <title>The Genome Sequence of Sphaeroforma arctica JP610.</title>
        <authorList>
            <consortium name="The Broad Institute Genome Sequencing Platform"/>
            <person name="Russ C."/>
            <person name="Cuomo C."/>
            <person name="Young S.K."/>
            <person name="Zeng Q."/>
            <person name="Gargeya S."/>
            <person name="Alvarado L."/>
            <person name="Berlin A."/>
            <person name="Chapman S.B."/>
            <person name="Chen Z."/>
            <person name="Freedman E."/>
            <person name="Gellesch M."/>
            <person name="Goldberg J."/>
            <person name="Griggs A."/>
            <person name="Gujja S."/>
            <person name="Heilman E."/>
            <person name="Heiman D."/>
            <person name="Howarth C."/>
            <person name="Mehta T."/>
            <person name="Neiman D."/>
            <person name="Pearson M."/>
            <person name="Roberts A."/>
            <person name="Saif S."/>
            <person name="Shea T."/>
            <person name="Shenoy N."/>
            <person name="Sisk P."/>
            <person name="Stolte C."/>
            <person name="Sykes S."/>
            <person name="White J."/>
            <person name="Yandava C."/>
            <person name="Burger G."/>
            <person name="Gray M.W."/>
            <person name="Holland P.W.H."/>
            <person name="King N."/>
            <person name="Lang F.B.F."/>
            <person name="Roger A.J."/>
            <person name="Ruiz-Trillo I."/>
            <person name="Haas B."/>
            <person name="Nusbaum C."/>
            <person name="Birren B."/>
        </authorList>
    </citation>
    <scope>NUCLEOTIDE SEQUENCE [LARGE SCALE GENOMIC DNA]</scope>
    <source>
        <strain evidence="11 12">JP610</strain>
    </source>
</reference>
<feature type="transmembrane region" description="Helical" evidence="9">
    <location>
        <begin position="247"/>
        <end position="268"/>
    </location>
</feature>
<dbReference type="PANTHER" id="PTHR30028">
    <property type="entry name" value="UPF0014 INNER MEMBRANE PROTEIN YBBM-RELATED"/>
    <property type="match status" value="1"/>
</dbReference>
<keyword evidence="4" id="KW-0547">Nucleotide-binding</keyword>
<dbReference type="PROSITE" id="PS50893">
    <property type="entry name" value="ABC_TRANSPORTER_2"/>
    <property type="match status" value="1"/>
</dbReference>
<feature type="transmembrane region" description="Helical" evidence="9">
    <location>
        <begin position="208"/>
        <end position="227"/>
    </location>
</feature>
<evidence type="ECO:0000256" key="9">
    <source>
        <dbReference type="SAM" id="Phobius"/>
    </source>
</evidence>
<dbReference type="Pfam" id="PF00005">
    <property type="entry name" value="ABC_tran"/>
    <property type="match status" value="1"/>
</dbReference>
<dbReference type="PROSITE" id="PS00211">
    <property type="entry name" value="ABC_TRANSPORTER_1"/>
    <property type="match status" value="1"/>
</dbReference>
<dbReference type="InterPro" id="IPR017871">
    <property type="entry name" value="ABC_transporter-like_CS"/>
</dbReference>
<dbReference type="InterPro" id="IPR005226">
    <property type="entry name" value="UPF0014_fam"/>
</dbReference>
<accession>A0A0L0FQI0</accession>
<dbReference type="EMBL" id="KQ242527">
    <property type="protein sequence ID" value="KNC78258.1"/>
    <property type="molecule type" value="Genomic_DNA"/>
</dbReference>
<feature type="transmembrane region" description="Helical" evidence="9">
    <location>
        <begin position="116"/>
        <end position="137"/>
    </location>
</feature>
<dbReference type="Proteomes" id="UP000054560">
    <property type="component" value="Unassembled WGS sequence"/>
</dbReference>
<dbReference type="InterPro" id="IPR003439">
    <property type="entry name" value="ABC_transporter-like_ATP-bd"/>
</dbReference>
<dbReference type="RefSeq" id="XP_014152160.1">
    <property type="nucleotide sequence ID" value="XM_014296685.1"/>
</dbReference>
<dbReference type="OrthoDB" id="432685at2759"/>
<dbReference type="GO" id="GO:0016887">
    <property type="term" value="F:ATP hydrolysis activity"/>
    <property type="evidence" value="ECO:0007669"/>
    <property type="project" value="InterPro"/>
</dbReference>
<keyword evidence="6 9" id="KW-1133">Transmembrane helix</keyword>